<dbReference type="Pfam" id="PF20138">
    <property type="entry name" value="DUF6528"/>
    <property type="match status" value="1"/>
</dbReference>
<proteinExistence type="predicted"/>
<dbReference type="EMBL" id="CAJVAS010000041">
    <property type="protein sequence ID" value="CAG7648248.1"/>
    <property type="molecule type" value="Genomic_DNA"/>
</dbReference>
<accession>A0A916K6D0</accession>
<comment type="caution">
    <text evidence="2">The sequence shown here is derived from an EMBL/GenBank/DDBJ whole genome shotgun (WGS) entry which is preliminary data.</text>
</comment>
<dbReference type="InterPro" id="IPR045383">
    <property type="entry name" value="DUF6528"/>
</dbReference>
<organism evidence="2 3">
    <name type="scientific">Paenibacillus solanacearum</name>
    <dbReference type="NCBI Taxonomy" id="2048548"/>
    <lineage>
        <taxon>Bacteria</taxon>
        <taxon>Bacillati</taxon>
        <taxon>Bacillota</taxon>
        <taxon>Bacilli</taxon>
        <taxon>Bacillales</taxon>
        <taxon>Paenibacillaceae</taxon>
        <taxon>Paenibacillus</taxon>
    </lineage>
</organism>
<feature type="signal peptide" evidence="1">
    <location>
        <begin position="1"/>
        <end position="25"/>
    </location>
</feature>
<dbReference type="AlphaFoldDB" id="A0A916K6D0"/>
<evidence type="ECO:0000256" key="1">
    <source>
        <dbReference type="SAM" id="SignalP"/>
    </source>
</evidence>
<protein>
    <submittedName>
        <fullName evidence="2">Uncharacterized protein</fullName>
    </submittedName>
</protein>
<evidence type="ECO:0000313" key="2">
    <source>
        <dbReference type="EMBL" id="CAG7648248.1"/>
    </source>
</evidence>
<dbReference type="Proteomes" id="UP000693672">
    <property type="component" value="Unassembled WGS sequence"/>
</dbReference>
<dbReference type="PROSITE" id="PS51257">
    <property type="entry name" value="PROKAR_LIPOPROTEIN"/>
    <property type="match status" value="1"/>
</dbReference>
<dbReference type="RefSeq" id="WP_218095276.1">
    <property type="nucleotide sequence ID" value="NZ_CAJVAS010000041.1"/>
</dbReference>
<sequence length="332" mass="36051">MITGRLLRASSLWLFLMLMAAAIVAGCSSKPAATVKAPEPEIGNWVAVTDQASQKIIVLDPSAEDWNSEQAIKWSWKPTSTNGFSSVTPGWGLPSGIKLRNNDTFGGKWMVVTDSRGLAAIIPYPAGDSKKWALQVGGNPHEAELLPNGNIAIAASTGGWVRVYTSSQGPSSSKYAEYPMKTAHGVLWDPQKNVLWALGHDHLVALKVEGTPEAPVLKEELKVNLPSADGHDLQPVYGNTDRLWVSTGSEVLQYVKSDKSWSRGFPDAPKINVRGIKSVGSLLTGQVVLTTPKKGCQSDWCTDTVRFVGPDTYRSRTSAAFYKARVWNPNYQ</sequence>
<keyword evidence="3" id="KW-1185">Reference proteome</keyword>
<reference evidence="2" key="1">
    <citation type="submission" date="2021-06" db="EMBL/GenBank/DDBJ databases">
        <authorList>
            <person name="Criscuolo A."/>
        </authorList>
    </citation>
    <scope>NUCLEOTIDE SEQUENCE</scope>
    <source>
        <strain evidence="2">CIP111600</strain>
    </source>
</reference>
<gene>
    <name evidence="2" type="ORF">PAESOLCIP111_05562</name>
</gene>
<evidence type="ECO:0000313" key="3">
    <source>
        <dbReference type="Proteomes" id="UP000693672"/>
    </source>
</evidence>
<name>A0A916K6D0_9BACL</name>
<keyword evidence="1" id="KW-0732">Signal</keyword>
<feature type="chain" id="PRO_5038898355" evidence="1">
    <location>
        <begin position="26"/>
        <end position="332"/>
    </location>
</feature>